<feature type="chain" id="PRO_5035439277" description="MD-2-related lipid-recognition domain-containing protein" evidence="1">
    <location>
        <begin position="16"/>
        <end position="181"/>
    </location>
</feature>
<reference evidence="2" key="1">
    <citation type="submission" date="2019-08" db="EMBL/GenBank/DDBJ databases">
        <title>The genome of the North American firefly Photinus pyralis.</title>
        <authorList>
            <consortium name="Photinus pyralis genome working group"/>
            <person name="Fallon T.R."/>
            <person name="Sander Lower S.E."/>
            <person name="Weng J.-K."/>
        </authorList>
    </citation>
    <scope>NUCLEOTIDE SEQUENCE</scope>
    <source>
        <strain evidence="2">TRF0915ILg1</strain>
        <tissue evidence="2">Whole body</tissue>
    </source>
</reference>
<evidence type="ECO:0008006" key="4">
    <source>
        <dbReference type="Google" id="ProtNLM"/>
    </source>
</evidence>
<organism evidence="2 3">
    <name type="scientific">Ignelater luminosus</name>
    <name type="common">Cucubano</name>
    <name type="synonym">Pyrophorus luminosus</name>
    <dbReference type="NCBI Taxonomy" id="2038154"/>
    <lineage>
        <taxon>Eukaryota</taxon>
        <taxon>Metazoa</taxon>
        <taxon>Ecdysozoa</taxon>
        <taxon>Arthropoda</taxon>
        <taxon>Hexapoda</taxon>
        <taxon>Insecta</taxon>
        <taxon>Pterygota</taxon>
        <taxon>Neoptera</taxon>
        <taxon>Endopterygota</taxon>
        <taxon>Coleoptera</taxon>
        <taxon>Polyphaga</taxon>
        <taxon>Elateriformia</taxon>
        <taxon>Elateroidea</taxon>
        <taxon>Elateridae</taxon>
        <taxon>Agrypninae</taxon>
        <taxon>Pyrophorini</taxon>
        <taxon>Ignelater</taxon>
    </lineage>
</organism>
<gene>
    <name evidence="2" type="ORF">ILUMI_11751</name>
</gene>
<dbReference type="Pfam" id="PF06477">
    <property type="entry name" value="DUF1091"/>
    <property type="match status" value="1"/>
</dbReference>
<proteinExistence type="predicted"/>
<evidence type="ECO:0000256" key="1">
    <source>
        <dbReference type="SAM" id="SignalP"/>
    </source>
</evidence>
<comment type="caution">
    <text evidence="2">The sequence shown here is derived from an EMBL/GenBank/DDBJ whole genome shotgun (WGS) entry which is preliminary data.</text>
</comment>
<dbReference type="OrthoDB" id="8180029at2759"/>
<keyword evidence="3" id="KW-1185">Reference proteome</keyword>
<dbReference type="EMBL" id="VTPC01006990">
    <property type="protein sequence ID" value="KAF2894423.1"/>
    <property type="molecule type" value="Genomic_DNA"/>
</dbReference>
<feature type="signal peptide" evidence="1">
    <location>
        <begin position="1"/>
        <end position="15"/>
    </location>
</feature>
<dbReference type="PANTHER" id="PTHR21112">
    <property type="entry name" value="CHEMOSENSORY PROTEIN A 29A-RELATED"/>
    <property type="match status" value="1"/>
</dbReference>
<keyword evidence="1" id="KW-0732">Signal</keyword>
<accession>A0A8K0D0V3</accession>
<dbReference type="InterPro" id="IPR010512">
    <property type="entry name" value="DUF1091"/>
</dbReference>
<protein>
    <recommendedName>
        <fullName evidence="4">MD-2-related lipid-recognition domain-containing protein</fullName>
    </recommendedName>
</protein>
<sequence length="181" mass="20930">MNVFVLLIFIATVLSQGLDLSKFLQHDYHFTIERADVHHYDKRYMNYLQAVPFKCNRTHVALNGTLNFKINVGSELVVMVQMYRFASNEYRLFPVRFQDKFCKFLEENVAGFQRLLNCGNFVGCPVVSNTNITVCNFIPDDSKLPPLIPSGSYKVNLHGFYSDNELFVLEIYGKITRPEVK</sequence>
<evidence type="ECO:0000313" key="3">
    <source>
        <dbReference type="Proteomes" id="UP000801492"/>
    </source>
</evidence>
<name>A0A8K0D0V3_IGNLU</name>
<evidence type="ECO:0000313" key="2">
    <source>
        <dbReference type="EMBL" id="KAF2894423.1"/>
    </source>
</evidence>
<dbReference type="AlphaFoldDB" id="A0A8K0D0V3"/>
<dbReference type="PANTHER" id="PTHR21112:SF0">
    <property type="entry name" value="CHEMOSENSORY PROTEIN A 29A-RELATED"/>
    <property type="match status" value="1"/>
</dbReference>
<dbReference type="Proteomes" id="UP000801492">
    <property type="component" value="Unassembled WGS sequence"/>
</dbReference>